<proteinExistence type="predicted"/>
<dbReference type="Proteomes" id="UP000887576">
    <property type="component" value="Unplaced"/>
</dbReference>
<dbReference type="WBParaSite" id="JU765_v2.g1418.t1">
    <property type="protein sequence ID" value="JU765_v2.g1418.t1"/>
    <property type="gene ID" value="JU765_v2.g1418"/>
</dbReference>
<reference evidence="2" key="1">
    <citation type="submission" date="2022-11" db="UniProtKB">
        <authorList>
            <consortium name="WormBaseParasite"/>
        </authorList>
    </citation>
    <scope>IDENTIFICATION</scope>
</reference>
<evidence type="ECO:0000313" key="2">
    <source>
        <dbReference type="WBParaSite" id="JU765_v2.g1418.t1"/>
    </source>
</evidence>
<accession>A0AC34Q8X0</accession>
<sequence length="388" mass="41329">MFKQTLFLIFLLLTPVNGKFKLFKSGSSSSSPSGGSAGMGQSHGFQSHQPAPPGWHPSVMQPNSGAKFSQSSPNFQHGLGTRGGFSSPSHFNAGSGLGSASRGSAFKSALAGAAIGTIGGLVAFEVGKAIIHSASTPFQYGNRNYFWGPEYYQGKRGEVMCSIPLEQLISSTAASTTTTLSPVTTVDPNATTTTPSPETVLSSLQFQNGTRPKQVVWGCKQGAEVCCGTECCPAPPPPASSTGGSIGNNIAFIVLLILLIIALVACCCCFAVYKLCRTAFDSILPSNQRRNNEEYHYEADDKYGDSQQYGQNYPMQPYPNQTQYNPQPYASNPYPSEPQPYPNPPPSYPAAQPAYPSGPQPPYPSQPAYPVGNQAPYPDQPHYGPPKY</sequence>
<protein>
    <submittedName>
        <fullName evidence="2">CX domain-containing protein</fullName>
    </submittedName>
</protein>
<organism evidence="1 2">
    <name type="scientific">Panagrolaimus sp. JU765</name>
    <dbReference type="NCBI Taxonomy" id="591449"/>
    <lineage>
        <taxon>Eukaryota</taxon>
        <taxon>Metazoa</taxon>
        <taxon>Ecdysozoa</taxon>
        <taxon>Nematoda</taxon>
        <taxon>Chromadorea</taxon>
        <taxon>Rhabditida</taxon>
        <taxon>Tylenchina</taxon>
        <taxon>Panagrolaimomorpha</taxon>
        <taxon>Panagrolaimoidea</taxon>
        <taxon>Panagrolaimidae</taxon>
        <taxon>Panagrolaimus</taxon>
    </lineage>
</organism>
<evidence type="ECO:0000313" key="1">
    <source>
        <dbReference type="Proteomes" id="UP000887576"/>
    </source>
</evidence>
<name>A0AC34Q8X0_9BILA</name>